<dbReference type="Pfam" id="PF04341">
    <property type="entry name" value="DUF485"/>
    <property type="match status" value="1"/>
</dbReference>
<dbReference type="InterPro" id="IPR007436">
    <property type="entry name" value="DUF485"/>
</dbReference>
<evidence type="ECO:0000313" key="3">
    <source>
        <dbReference type="Proteomes" id="UP000053797"/>
    </source>
</evidence>
<proteinExistence type="predicted"/>
<dbReference type="PANTHER" id="PTHR38441">
    <property type="entry name" value="INTEGRAL MEMBRANE PROTEIN-RELATED"/>
    <property type="match status" value="1"/>
</dbReference>
<sequence>MHQVSEVQKNEATQSAPSIVESATFQQLMRQKNGFILPAISFCLIFYFTLPILTSYFTILNQPVFGDITGAWIFAFAQFIMTWTFCMMYSKKARAFDRLVEQIKEESK</sequence>
<gene>
    <name evidence="2" type="ORF">AS033_12505</name>
</gene>
<dbReference type="PANTHER" id="PTHR38441:SF1">
    <property type="entry name" value="MEMBRANE PROTEIN"/>
    <property type="match status" value="1"/>
</dbReference>
<comment type="caution">
    <text evidence="2">The sequence shown here is derived from an EMBL/GenBank/DDBJ whole genome shotgun (WGS) entry which is preliminary data.</text>
</comment>
<organism evidence="2 3">
    <name type="scientific">Exiguobacterium indicum</name>
    <dbReference type="NCBI Taxonomy" id="296995"/>
    <lineage>
        <taxon>Bacteria</taxon>
        <taxon>Bacillati</taxon>
        <taxon>Bacillota</taxon>
        <taxon>Bacilli</taxon>
        <taxon>Bacillales</taxon>
        <taxon>Bacillales Family XII. Incertae Sedis</taxon>
        <taxon>Exiguobacterium</taxon>
    </lineage>
</organism>
<keyword evidence="1" id="KW-0812">Transmembrane</keyword>
<dbReference type="AlphaFoldDB" id="A0A0V8GDR9"/>
<evidence type="ECO:0008006" key="4">
    <source>
        <dbReference type="Google" id="ProtNLM"/>
    </source>
</evidence>
<dbReference type="OrthoDB" id="2886991at2"/>
<keyword evidence="1" id="KW-0472">Membrane</keyword>
<feature type="transmembrane region" description="Helical" evidence="1">
    <location>
        <begin position="71"/>
        <end position="89"/>
    </location>
</feature>
<reference evidence="2 3" key="1">
    <citation type="journal article" date="2015" name="Int. J. Syst. Evol. Microbiol.">
        <title>Exiguobacterium enclense sp. nov., isolated from sediment.</title>
        <authorList>
            <person name="Dastager S.G."/>
            <person name="Mawlankar R."/>
            <person name="Sonalkar V.V."/>
            <person name="Thorat M.N."/>
            <person name="Mual P."/>
            <person name="Verma A."/>
            <person name="Krishnamurthi S."/>
            <person name="Tang S.K."/>
            <person name="Li W.J."/>
        </authorList>
    </citation>
    <scope>NUCLEOTIDE SEQUENCE [LARGE SCALE GENOMIC DNA]</scope>
    <source>
        <strain evidence="2 3">NIO-1109</strain>
    </source>
</reference>
<evidence type="ECO:0000313" key="2">
    <source>
        <dbReference type="EMBL" id="KSU48436.1"/>
    </source>
</evidence>
<name>A0A0V8GDR9_9BACL</name>
<keyword evidence="1" id="KW-1133">Transmembrane helix</keyword>
<evidence type="ECO:0000256" key="1">
    <source>
        <dbReference type="SAM" id="Phobius"/>
    </source>
</evidence>
<dbReference type="EMBL" id="LNQL01000004">
    <property type="protein sequence ID" value="KSU48436.1"/>
    <property type="molecule type" value="Genomic_DNA"/>
</dbReference>
<protein>
    <recommendedName>
        <fullName evidence="4">DUF485 domain-containing protein</fullName>
    </recommendedName>
</protein>
<accession>A0A0V8GDR9</accession>
<feature type="transmembrane region" description="Helical" evidence="1">
    <location>
        <begin position="35"/>
        <end position="59"/>
    </location>
</feature>
<dbReference type="Proteomes" id="UP000053797">
    <property type="component" value="Unassembled WGS sequence"/>
</dbReference>
<dbReference type="RefSeq" id="WP_058265676.1">
    <property type="nucleotide sequence ID" value="NZ_FMYN01000004.1"/>
</dbReference>